<protein>
    <submittedName>
        <fullName evidence="2">Uncharacterized protein</fullName>
    </submittedName>
</protein>
<gene>
    <name evidence="2" type="ORF">DXN04_07505</name>
</gene>
<proteinExistence type="predicted"/>
<keyword evidence="3" id="KW-1185">Reference proteome</keyword>
<evidence type="ECO:0000313" key="2">
    <source>
        <dbReference type="EMBL" id="RFM35230.1"/>
    </source>
</evidence>
<dbReference type="EMBL" id="QTJV01000002">
    <property type="protein sequence ID" value="RFM35230.1"/>
    <property type="molecule type" value="Genomic_DNA"/>
</dbReference>
<organism evidence="2 3">
    <name type="scientific">Chitinophaga silvisoli</name>
    <dbReference type="NCBI Taxonomy" id="2291814"/>
    <lineage>
        <taxon>Bacteria</taxon>
        <taxon>Pseudomonadati</taxon>
        <taxon>Bacteroidota</taxon>
        <taxon>Chitinophagia</taxon>
        <taxon>Chitinophagales</taxon>
        <taxon>Chitinophagaceae</taxon>
        <taxon>Chitinophaga</taxon>
    </lineage>
</organism>
<feature type="region of interest" description="Disordered" evidence="1">
    <location>
        <begin position="61"/>
        <end position="95"/>
    </location>
</feature>
<reference evidence="2 3" key="1">
    <citation type="submission" date="2018-08" db="EMBL/GenBank/DDBJ databases">
        <title>Chitinophaga sp. K20C18050901, a novel bacterium isolated from forest soil.</title>
        <authorList>
            <person name="Wang C."/>
        </authorList>
    </citation>
    <scope>NUCLEOTIDE SEQUENCE [LARGE SCALE GENOMIC DNA]</scope>
    <source>
        <strain evidence="2 3">K20C18050901</strain>
    </source>
</reference>
<accession>A0A3E1P536</accession>
<evidence type="ECO:0000256" key="1">
    <source>
        <dbReference type="SAM" id="MobiDB-lite"/>
    </source>
</evidence>
<feature type="region of interest" description="Disordered" evidence="1">
    <location>
        <begin position="180"/>
        <end position="219"/>
    </location>
</feature>
<evidence type="ECO:0000313" key="3">
    <source>
        <dbReference type="Proteomes" id="UP000261174"/>
    </source>
</evidence>
<comment type="caution">
    <text evidence="2">The sequence shown here is derived from an EMBL/GenBank/DDBJ whole genome shotgun (WGS) entry which is preliminary data.</text>
</comment>
<name>A0A3E1P536_9BACT</name>
<feature type="compositionally biased region" description="Basic and acidic residues" evidence="1">
    <location>
        <begin position="61"/>
        <end position="80"/>
    </location>
</feature>
<dbReference type="AlphaFoldDB" id="A0A3E1P536"/>
<sequence length="219" mass="24999">MADQNSRLGQKQFPFFDRDFVFLDLQIFYTMKKLLFLLLVSCATVSSASAISGKRKLDNTWNEEKKKDKEGDKGEKEKCKSANCDNSDKATTVTKTTARATRVEEYVWMLPKDQDGDKMYEEDLKKGIVDLYKWYLQNGSRINTSDMKAVAEEPAFPFKVDAKTLKQYFQFIKNNFPGLSEDDLTDGTPKKAPVASHKKYAPVSTRDDMESQISIPVVK</sequence>
<dbReference type="Proteomes" id="UP000261174">
    <property type="component" value="Unassembled WGS sequence"/>
</dbReference>